<proteinExistence type="predicted"/>
<sequence length="33" mass="4039">MNTETLIKIREWEAERDRNLRIHCPLVAAKFQR</sequence>
<protein>
    <submittedName>
        <fullName evidence="1">Uncharacterized protein</fullName>
    </submittedName>
</protein>
<organism evidence="1">
    <name type="scientific">Myoviridae sp. ctP6q2</name>
    <dbReference type="NCBI Taxonomy" id="2825096"/>
    <lineage>
        <taxon>Viruses</taxon>
        <taxon>Duplodnaviria</taxon>
        <taxon>Heunggongvirae</taxon>
        <taxon>Uroviricota</taxon>
        <taxon>Caudoviricetes</taxon>
    </lineage>
</organism>
<dbReference type="EMBL" id="BK016143">
    <property type="protein sequence ID" value="DAF98207.1"/>
    <property type="molecule type" value="Genomic_DNA"/>
</dbReference>
<accession>A0A8S5UUQ1</accession>
<evidence type="ECO:0000313" key="1">
    <source>
        <dbReference type="EMBL" id="DAF98207.1"/>
    </source>
</evidence>
<reference evidence="1" key="1">
    <citation type="journal article" date="2021" name="Proc. Natl. Acad. Sci. U.S.A.">
        <title>A Catalog of Tens of Thousands of Viruses from Human Metagenomes Reveals Hidden Associations with Chronic Diseases.</title>
        <authorList>
            <person name="Tisza M.J."/>
            <person name="Buck C.B."/>
        </authorList>
    </citation>
    <scope>NUCLEOTIDE SEQUENCE</scope>
    <source>
        <strain evidence="1">CtP6q2</strain>
    </source>
</reference>
<name>A0A8S5UUQ1_9CAUD</name>